<dbReference type="Proteomes" id="UP000279259">
    <property type="component" value="Unassembled WGS sequence"/>
</dbReference>
<proteinExistence type="predicted"/>
<dbReference type="AlphaFoldDB" id="A0A427YGY4"/>
<keyword evidence="2" id="KW-1185">Reference proteome</keyword>
<reference evidence="1 2" key="1">
    <citation type="submission" date="2018-11" db="EMBL/GenBank/DDBJ databases">
        <title>Genome sequence of Saitozyma podzolica DSM 27192.</title>
        <authorList>
            <person name="Aliyu H."/>
            <person name="Gorte O."/>
            <person name="Ochsenreither K."/>
        </authorList>
    </citation>
    <scope>NUCLEOTIDE SEQUENCE [LARGE SCALE GENOMIC DNA]</scope>
    <source>
        <strain evidence="1 2">DSM 27192</strain>
    </source>
</reference>
<gene>
    <name evidence="1" type="ORF">EHS25_001024</name>
</gene>
<evidence type="ECO:0000313" key="2">
    <source>
        <dbReference type="Proteomes" id="UP000279259"/>
    </source>
</evidence>
<evidence type="ECO:0000313" key="1">
    <source>
        <dbReference type="EMBL" id="RSH90419.1"/>
    </source>
</evidence>
<accession>A0A427YGY4</accession>
<protein>
    <submittedName>
        <fullName evidence="1">Uncharacterized protein</fullName>
    </submittedName>
</protein>
<comment type="caution">
    <text evidence="1">The sequence shown here is derived from an EMBL/GenBank/DDBJ whole genome shotgun (WGS) entry which is preliminary data.</text>
</comment>
<name>A0A427YGY4_9TREE</name>
<dbReference type="EMBL" id="RSCD01000010">
    <property type="protein sequence ID" value="RSH90419.1"/>
    <property type="molecule type" value="Genomic_DNA"/>
</dbReference>
<sequence>MATLFHALSGAVTGKVFLFDHTMNGWEVMEKVIRRRAGIIRVEWDPEERAQGDTHCHIAHPSTKGRPGWKHLTPRQLIAHLVNDGAQTAIHRALNMELPRPLPQSVHEMAFIIVMNTPLTFDAYHGCIAFSPVELIHERLGSKHVGVGPGLWGRATAAPPGDEDCSKSDSE</sequence>
<organism evidence="1 2">
    <name type="scientific">Saitozyma podzolica</name>
    <dbReference type="NCBI Taxonomy" id="1890683"/>
    <lineage>
        <taxon>Eukaryota</taxon>
        <taxon>Fungi</taxon>
        <taxon>Dikarya</taxon>
        <taxon>Basidiomycota</taxon>
        <taxon>Agaricomycotina</taxon>
        <taxon>Tremellomycetes</taxon>
        <taxon>Tremellales</taxon>
        <taxon>Trimorphomycetaceae</taxon>
        <taxon>Saitozyma</taxon>
    </lineage>
</organism>